<evidence type="ECO:0000313" key="4">
    <source>
        <dbReference type="Proteomes" id="UP000494255"/>
    </source>
</evidence>
<keyword evidence="2" id="KW-1133">Transmembrane helix</keyword>
<organism evidence="3 4">
    <name type="scientific">Paraburkholderia sediminicola</name>
    <dbReference type="NCBI Taxonomy" id="458836"/>
    <lineage>
        <taxon>Bacteria</taxon>
        <taxon>Pseudomonadati</taxon>
        <taxon>Pseudomonadota</taxon>
        <taxon>Betaproteobacteria</taxon>
        <taxon>Burkholderiales</taxon>
        <taxon>Burkholderiaceae</taxon>
        <taxon>Paraburkholderia</taxon>
    </lineage>
</organism>
<keyword evidence="2" id="KW-0812">Transmembrane</keyword>
<feature type="compositionally biased region" description="Polar residues" evidence="1">
    <location>
        <begin position="163"/>
        <end position="183"/>
    </location>
</feature>
<accession>A0A6J5CSB4</accession>
<dbReference type="AlphaFoldDB" id="A0A6J5CSB4"/>
<feature type="region of interest" description="Disordered" evidence="1">
    <location>
        <begin position="94"/>
        <end position="183"/>
    </location>
</feature>
<evidence type="ECO:0000256" key="2">
    <source>
        <dbReference type="SAM" id="Phobius"/>
    </source>
</evidence>
<evidence type="ECO:0000313" key="3">
    <source>
        <dbReference type="EMBL" id="CAB3744350.1"/>
    </source>
</evidence>
<feature type="compositionally biased region" description="Low complexity" evidence="1">
    <location>
        <begin position="95"/>
        <end position="104"/>
    </location>
</feature>
<evidence type="ECO:0000256" key="1">
    <source>
        <dbReference type="SAM" id="MobiDB-lite"/>
    </source>
</evidence>
<keyword evidence="2" id="KW-0472">Membrane</keyword>
<dbReference type="RefSeq" id="WP_175054637.1">
    <property type="nucleotide sequence ID" value="NZ_CADIKC010000018.1"/>
</dbReference>
<proteinExistence type="predicted"/>
<gene>
    <name evidence="3" type="ORF">LMG24238_07244</name>
</gene>
<keyword evidence="4" id="KW-1185">Reference proteome</keyword>
<feature type="transmembrane region" description="Helical" evidence="2">
    <location>
        <begin position="52"/>
        <end position="73"/>
    </location>
</feature>
<reference evidence="3 4" key="1">
    <citation type="submission" date="2020-04" db="EMBL/GenBank/DDBJ databases">
        <authorList>
            <person name="De Canck E."/>
        </authorList>
    </citation>
    <scope>NUCLEOTIDE SEQUENCE [LARGE SCALE GENOMIC DNA]</scope>
    <source>
        <strain evidence="3 4">LMG 24238</strain>
    </source>
</reference>
<dbReference type="Proteomes" id="UP000494255">
    <property type="component" value="Unassembled WGS sequence"/>
</dbReference>
<name>A0A6J5CSB4_9BURK</name>
<sequence length="183" mass="18716">MVVTTTVSGVLLSAVQLVAAYKLASAASSKDMGSQGGSVDLEVGKISVKSSVTGLLILAVSFAFFIVFVNSVYSLKNRFLDPAIPAADGAEKELTSSSGLSSTGAVNPQDVSNARRLAPGGLGPSPPMMDKALAPGGLGLPPPATKEKIAGQVRTQREVGNTPRANTVDKQTTCLNGPNRNHP</sequence>
<dbReference type="EMBL" id="CADIKC010000018">
    <property type="protein sequence ID" value="CAB3744350.1"/>
    <property type="molecule type" value="Genomic_DNA"/>
</dbReference>
<dbReference type="GeneID" id="97045792"/>
<protein>
    <submittedName>
        <fullName evidence="3">Uncharacterized protein</fullName>
    </submittedName>
</protein>